<organism evidence="2 3">
    <name type="scientific">Brassica cretica</name>
    <name type="common">Mustard</name>
    <dbReference type="NCBI Taxonomy" id="69181"/>
    <lineage>
        <taxon>Eukaryota</taxon>
        <taxon>Viridiplantae</taxon>
        <taxon>Streptophyta</taxon>
        <taxon>Embryophyta</taxon>
        <taxon>Tracheophyta</taxon>
        <taxon>Spermatophyta</taxon>
        <taxon>Magnoliopsida</taxon>
        <taxon>eudicotyledons</taxon>
        <taxon>Gunneridae</taxon>
        <taxon>Pentapetalae</taxon>
        <taxon>rosids</taxon>
        <taxon>malvids</taxon>
        <taxon>Brassicales</taxon>
        <taxon>Brassicaceae</taxon>
        <taxon>Brassiceae</taxon>
        <taxon>Brassica</taxon>
    </lineage>
</organism>
<dbReference type="EMBL" id="QGKV02000649">
    <property type="protein sequence ID" value="KAF3575478.1"/>
    <property type="molecule type" value="Genomic_DNA"/>
</dbReference>
<protein>
    <submittedName>
        <fullName evidence="2">Uncharacterized protein</fullName>
    </submittedName>
</protein>
<gene>
    <name evidence="2" type="ORF">DY000_02031604</name>
</gene>
<accession>A0ABQ7DBQ0</accession>
<dbReference type="Proteomes" id="UP000266723">
    <property type="component" value="Unassembled WGS sequence"/>
</dbReference>
<evidence type="ECO:0000313" key="2">
    <source>
        <dbReference type="EMBL" id="KAF3575478.1"/>
    </source>
</evidence>
<proteinExistence type="predicted"/>
<comment type="caution">
    <text evidence="2">The sequence shown here is derived from an EMBL/GenBank/DDBJ whole genome shotgun (WGS) entry which is preliminary data.</text>
</comment>
<feature type="region of interest" description="Disordered" evidence="1">
    <location>
        <begin position="66"/>
        <end position="129"/>
    </location>
</feature>
<evidence type="ECO:0000313" key="3">
    <source>
        <dbReference type="Proteomes" id="UP000266723"/>
    </source>
</evidence>
<sequence>MAATSTFPRTKVAIVMHSPRPSYPAKHACDLPSPAMVACGHHLHFAASSSCGTSLRNQLDTFDDTRTQQDTGLWVPARRRPGSPLGSTPGPVPGTTSFVEEKYSGIEFLQTPGRTPASGSPLGDTPSPR</sequence>
<keyword evidence="3" id="KW-1185">Reference proteome</keyword>
<evidence type="ECO:0000256" key="1">
    <source>
        <dbReference type="SAM" id="MobiDB-lite"/>
    </source>
</evidence>
<reference evidence="2 3" key="1">
    <citation type="journal article" date="2020" name="BMC Genomics">
        <title>Intraspecific diversification of the crop wild relative Brassica cretica Lam. using demographic model selection.</title>
        <authorList>
            <person name="Kioukis A."/>
            <person name="Michalopoulou V.A."/>
            <person name="Briers L."/>
            <person name="Pirintsos S."/>
            <person name="Studholme D.J."/>
            <person name="Pavlidis P."/>
            <person name="Sarris P.F."/>
        </authorList>
    </citation>
    <scope>NUCLEOTIDE SEQUENCE [LARGE SCALE GENOMIC DNA]</scope>
    <source>
        <strain evidence="3">cv. PFS-1207/04</strain>
    </source>
</reference>
<name>A0ABQ7DBQ0_BRACR</name>